<accession>A0A2V4BR21</accession>
<reference evidence="1 2" key="1">
    <citation type="submission" date="2018-05" db="EMBL/GenBank/DDBJ databases">
        <title>Flavobacterium sp. strain IMCC34759, incomplete genome.</title>
        <authorList>
            <person name="Joung Y."/>
            <person name="Cho J."/>
        </authorList>
    </citation>
    <scope>NUCLEOTIDE SEQUENCE [LARGE SCALE GENOMIC DNA]</scope>
    <source>
        <strain evidence="1 2">IMCC34759</strain>
    </source>
</reference>
<sequence length="214" mass="25427">MKWTFLLLFPLLVFSQDNSFNGIKKLTKEKLEIVINDSIQKMESLNLYNFLLYIEEEKLANLKDYNRQLIAKMEASKWPIDLHFLSKILIEQKTKKNIIENILDKKRDVWELNSNWSPKFWKMINDNKLNITPSSIYTKEKIAEVIDNYVKENKLGANPILSLNGYDLTEYEKDKLKEYLYQFNILYIGFVSKEECPKTYGYRGRDGMLIVKTK</sequence>
<dbReference type="RefSeq" id="WP_110306179.1">
    <property type="nucleotide sequence ID" value="NZ_QJHK01000005.1"/>
</dbReference>
<dbReference type="OrthoDB" id="1251600at2"/>
<keyword evidence="2" id="KW-1185">Reference proteome</keyword>
<dbReference type="AlphaFoldDB" id="A0A2V4BR21"/>
<gene>
    <name evidence="1" type="ORF">DMB65_08295</name>
</gene>
<dbReference type="EMBL" id="QJHK01000005">
    <property type="protein sequence ID" value="PXY41391.1"/>
    <property type="molecule type" value="Genomic_DNA"/>
</dbReference>
<comment type="caution">
    <text evidence="1">The sequence shown here is derived from an EMBL/GenBank/DDBJ whole genome shotgun (WGS) entry which is preliminary data.</text>
</comment>
<name>A0A2V4BR21_9FLAO</name>
<protein>
    <submittedName>
        <fullName evidence="1">Uncharacterized protein</fullName>
    </submittedName>
</protein>
<organism evidence="1 2">
    <name type="scientific">Flavobacterium cheongpyeongense</name>
    <dbReference type="NCBI Taxonomy" id="2212651"/>
    <lineage>
        <taxon>Bacteria</taxon>
        <taxon>Pseudomonadati</taxon>
        <taxon>Bacteroidota</taxon>
        <taxon>Flavobacteriia</taxon>
        <taxon>Flavobacteriales</taxon>
        <taxon>Flavobacteriaceae</taxon>
        <taxon>Flavobacterium</taxon>
    </lineage>
</organism>
<evidence type="ECO:0000313" key="1">
    <source>
        <dbReference type="EMBL" id="PXY41391.1"/>
    </source>
</evidence>
<proteinExistence type="predicted"/>
<evidence type="ECO:0000313" key="2">
    <source>
        <dbReference type="Proteomes" id="UP000247903"/>
    </source>
</evidence>
<dbReference type="Proteomes" id="UP000247903">
    <property type="component" value="Unassembled WGS sequence"/>
</dbReference>